<dbReference type="Proteomes" id="UP000033483">
    <property type="component" value="Unassembled WGS sequence"/>
</dbReference>
<proteinExistence type="inferred from homology"/>
<dbReference type="GO" id="GO:0000724">
    <property type="term" value="P:double-strand break repair via homologous recombination"/>
    <property type="evidence" value="ECO:0007669"/>
    <property type="project" value="TreeGrafter"/>
</dbReference>
<feature type="domain" description="RecQ mediated genome instability protein 1 OB-fold" evidence="4">
    <location>
        <begin position="84"/>
        <end position="233"/>
    </location>
</feature>
<dbReference type="PANTHER" id="PTHR14790">
    <property type="entry name" value="RECQ-MEDIATED GENOME INSTABILITY PROTEIN 1 RMI1"/>
    <property type="match status" value="1"/>
</dbReference>
<dbReference type="AlphaFoldDB" id="A0A0F4ZFH6"/>
<evidence type="ECO:0000313" key="6">
    <source>
        <dbReference type="Proteomes" id="UP000033483"/>
    </source>
</evidence>
<keyword evidence="6" id="KW-1185">Reference proteome</keyword>
<comment type="caution">
    <text evidence="5">The sequence shown here is derived from an EMBL/GenBank/DDBJ whole genome shotgun (WGS) entry which is preliminary data.</text>
</comment>
<sequence length="250" mass="26631">MDAVVQQLCSGLRAARLPIPCTAWARSFLSAQKITSPPPKSKLPPLIESARTAILAADLTAPNFLDASLVSGFPPPATFAADVQEASLPADVIVQVLDIEDLTRSRWDQVQELEAVERGEMRKGREIIRAPVDDDEAGGASGGRKKTHASTEGATGRDTATHRLVLQDHTGFQAFALEFSRIRALGVGTTTIGAKLLISAGARVARGMILLEPANCAVLGGGVASWHAKWVEEKKKRLKETVAPVAGRKK</sequence>
<feature type="region of interest" description="Disordered" evidence="3">
    <location>
        <begin position="132"/>
        <end position="159"/>
    </location>
</feature>
<reference evidence="5 6" key="1">
    <citation type="submission" date="2015-03" db="EMBL/GenBank/DDBJ databases">
        <authorList>
            <person name="Radwan O."/>
            <person name="Al-Naeli F.A."/>
            <person name="Rendon G.A."/>
            <person name="Fields C."/>
        </authorList>
    </citation>
    <scope>NUCLEOTIDE SEQUENCE [LARGE SCALE GENOMIC DNA]</scope>
    <source>
        <strain evidence="5">CR-DP1</strain>
    </source>
</reference>
<organism evidence="5 6">
    <name type="scientific">Thielaviopsis punctulata</name>
    <dbReference type="NCBI Taxonomy" id="72032"/>
    <lineage>
        <taxon>Eukaryota</taxon>
        <taxon>Fungi</taxon>
        <taxon>Dikarya</taxon>
        <taxon>Ascomycota</taxon>
        <taxon>Pezizomycotina</taxon>
        <taxon>Sordariomycetes</taxon>
        <taxon>Hypocreomycetidae</taxon>
        <taxon>Microascales</taxon>
        <taxon>Ceratocystidaceae</taxon>
        <taxon>Thielaviopsis</taxon>
    </lineage>
</organism>
<dbReference type="Pfam" id="PF08585">
    <property type="entry name" value="RMI1_N_C"/>
    <property type="match status" value="1"/>
</dbReference>
<dbReference type="GO" id="GO:0031422">
    <property type="term" value="C:RecQ family helicase-topoisomerase III complex"/>
    <property type="evidence" value="ECO:0007669"/>
    <property type="project" value="TreeGrafter"/>
</dbReference>
<evidence type="ECO:0000256" key="1">
    <source>
        <dbReference type="ARBA" id="ARBA00006395"/>
    </source>
</evidence>
<accession>A0A0F4ZFH6</accession>
<evidence type="ECO:0000259" key="4">
    <source>
        <dbReference type="Pfam" id="PF08585"/>
    </source>
</evidence>
<dbReference type="GO" id="GO:0016604">
    <property type="term" value="C:nuclear body"/>
    <property type="evidence" value="ECO:0007669"/>
    <property type="project" value="TreeGrafter"/>
</dbReference>
<dbReference type="Gene3D" id="2.40.50.770">
    <property type="entry name" value="RecQ-mediated genome instability protein Rmi1, C-terminal domain"/>
    <property type="match status" value="1"/>
</dbReference>
<dbReference type="GO" id="GO:0000712">
    <property type="term" value="P:resolution of meiotic recombination intermediates"/>
    <property type="evidence" value="ECO:0007669"/>
    <property type="project" value="TreeGrafter"/>
</dbReference>
<dbReference type="EMBL" id="LAEV01001117">
    <property type="protein sequence ID" value="KKA28876.1"/>
    <property type="molecule type" value="Genomic_DNA"/>
</dbReference>
<protein>
    <recommendedName>
        <fullName evidence="2">RecQ-mediated genome instability protein 1</fullName>
    </recommendedName>
</protein>
<dbReference type="PANTHER" id="PTHR14790:SF15">
    <property type="entry name" value="RECQ-MEDIATED GENOME INSTABILITY PROTEIN 1"/>
    <property type="match status" value="1"/>
</dbReference>
<name>A0A0F4ZFH6_9PEZI</name>
<gene>
    <name evidence="5" type="ORF">TD95_000271</name>
</gene>
<comment type="similarity">
    <text evidence="1">Belongs to the RMI1 family.</text>
</comment>
<dbReference type="InterPro" id="IPR013894">
    <property type="entry name" value="RMI1_OB"/>
</dbReference>
<evidence type="ECO:0000313" key="5">
    <source>
        <dbReference type="EMBL" id="KKA28876.1"/>
    </source>
</evidence>
<evidence type="ECO:0000256" key="3">
    <source>
        <dbReference type="SAM" id="MobiDB-lite"/>
    </source>
</evidence>
<dbReference type="OrthoDB" id="341511at2759"/>
<evidence type="ECO:0000256" key="2">
    <source>
        <dbReference type="ARBA" id="ARBA00018987"/>
    </source>
</evidence>
<dbReference type="InterPro" id="IPR042470">
    <property type="entry name" value="RMI1_N_C_sf"/>
</dbReference>